<evidence type="ECO:0000313" key="4">
    <source>
        <dbReference type="Proteomes" id="UP001152795"/>
    </source>
</evidence>
<dbReference type="Proteomes" id="UP001152795">
    <property type="component" value="Unassembled WGS sequence"/>
</dbReference>
<dbReference type="AlphaFoldDB" id="A0A7D9DTX8"/>
<dbReference type="GO" id="GO:0006631">
    <property type="term" value="P:fatty acid metabolic process"/>
    <property type="evidence" value="ECO:0007669"/>
    <property type="project" value="InterPro"/>
</dbReference>
<dbReference type="SUPFAM" id="SSF48179">
    <property type="entry name" value="6-phosphogluconate dehydrogenase C-terminal domain-like"/>
    <property type="match status" value="1"/>
</dbReference>
<dbReference type="Pfam" id="PF02737">
    <property type="entry name" value="3HCDH_N"/>
    <property type="match status" value="1"/>
</dbReference>
<name>A0A7D9DTX8_PARCT</name>
<dbReference type="PROSITE" id="PS00067">
    <property type="entry name" value="3HCDH"/>
    <property type="match status" value="1"/>
</dbReference>
<dbReference type="OrthoDB" id="2021159at2759"/>
<protein>
    <submittedName>
        <fullName evidence="3">Lambda-crystallin-like</fullName>
    </submittedName>
</protein>
<dbReference type="Gene3D" id="1.10.1040.10">
    <property type="entry name" value="N-(1-d-carboxylethyl)-l-norvaline Dehydrogenase, domain 2"/>
    <property type="match status" value="1"/>
</dbReference>
<dbReference type="GO" id="GO:0070403">
    <property type="term" value="F:NAD+ binding"/>
    <property type="evidence" value="ECO:0007669"/>
    <property type="project" value="InterPro"/>
</dbReference>
<dbReference type="Pfam" id="PF00725">
    <property type="entry name" value="3HCDH"/>
    <property type="match status" value="1"/>
</dbReference>
<dbReference type="GO" id="GO:0050104">
    <property type="term" value="F:L-gulonate 3-dehydrogenase activity"/>
    <property type="evidence" value="ECO:0007669"/>
    <property type="project" value="TreeGrafter"/>
</dbReference>
<dbReference type="Gene3D" id="3.40.50.720">
    <property type="entry name" value="NAD(P)-binding Rossmann-like Domain"/>
    <property type="match status" value="1"/>
</dbReference>
<evidence type="ECO:0000313" key="3">
    <source>
        <dbReference type="EMBL" id="CAB3993962.1"/>
    </source>
</evidence>
<dbReference type="PANTHER" id="PTHR48075">
    <property type="entry name" value="3-HYDROXYACYL-COA DEHYDROGENASE FAMILY PROTEIN"/>
    <property type="match status" value="1"/>
</dbReference>
<comment type="caution">
    <text evidence="3">The sequence shown here is derived from an EMBL/GenBank/DDBJ whole genome shotgun (WGS) entry which is preliminary data.</text>
</comment>
<reference evidence="3" key="1">
    <citation type="submission" date="2020-04" db="EMBL/GenBank/DDBJ databases">
        <authorList>
            <person name="Alioto T."/>
            <person name="Alioto T."/>
            <person name="Gomez Garrido J."/>
        </authorList>
    </citation>
    <scope>NUCLEOTIDE SEQUENCE</scope>
    <source>
        <strain evidence="3">A484AB</strain>
    </source>
</reference>
<dbReference type="InterPro" id="IPR006108">
    <property type="entry name" value="3HC_DH_C"/>
</dbReference>
<evidence type="ECO:0000256" key="2">
    <source>
        <dbReference type="ARBA" id="ARBA00023002"/>
    </source>
</evidence>
<organism evidence="3 4">
    <name type="scientific">Paramuricea clavata</name>
    <name type="common">Red gorgonian</name>
    <name type="synonym">Violescent sea-whip</name>
    <dbReference type="NCBI Taxonomy" id="317549"/>
    <lineage>
        <taxon>Eukaryota</taxon>
        <taxon>Metazoa</taxon>
        <taxon>Cnidaria</taxon>
        <taxon>Anthozoa</taxon>
        <taxon>Octocorallia</taxon>
        <taxon>Malacalcyonacea</taxon>
        <taxon>Plexauridae</taxon>
        <taxon>Paramuricea</taxon>
    </lineage>
</organism>
<dbReference type="EMBL" id="CACRXK020002365">
    <property type="protein sequence ID" value="CAB3993962.1"/>
    <property type="molecule type" value="Genomic_DNA"/>
</dbReference>
<dbReference type="InterPro" id="IPR013328">
    <property type="entry name" value="6PGD_dom2"/>
</dbReference>
<dbReference type="InterPro" id="IPR036291">
    <property type="entry name" value="NAD(P)-bd_dom_sf"/>
</dbReference>
<proteinExistence type="inferred from homology"/>
<evidence type="ECO:0000256" key="1">
    <source>
        <dbReference type="ARBA" id="ARBA00009463"/>
    </source>
</evidence>
<comment type="similarity">
    <text evidence="1">Belongs to the 3-hydroxyacyl-CoA dehydrogenase family.</text>
</comment>
<dbReference type="PANTHER" id="PTHR48075:SF1">
    <property type="entry name" value="LAMBDA-CRYSTALLIN HOMOLOG"/>
    <property type="match status" value="1"/>
</dbReference>
<accession>A0A7D9DTX8</accession>
<dbReference type="SUPFAM" id="SSF51735">
    <property type="entry name" value="NAD(P)-binding Rossmann-fold domains"/>
    <property type="match status" value="1"/>
</dbReference>
<keyword evidence="2" id="KW-0560">Oxidoreductase</keyword>
<dbReference type="FunFam" id="3.40.50.720:FF:000356">
    <property type="entry name" value="Lambda-crystallin homolog"/>
    <property type="match status" value="1"/>
</dbReference>
<dbReference type="InterPro" id="IPR008927">
    <property type="entry name" value="6-PGluconate_DH-like_C_sf"/>
</dbReference>
<dbReference type="NCBIfam" id="NF004783">
    <property type="entry name" value="PRK06129.1"/>
    <property type="match status" value="1"/>
</dbReference>
<keyword evidence="4" id="KW-1185">Reference proteome</keyword>
<dbReference type="InterPro" id="IPR006176">
    <property type="entry name" value="3-OHacyl-CoA_DH_NAD-bd"/>
</dbReference>
<sequence length="320" mass="35473">MASEKGKVAIIGSGLIGKSWSVLFCRAGYEVYLYDIDEKQVSNALSGILESLQELEGKGLLKNSKITSAQEAHKLVHGCSDIAEAIEGAIYIQENTPENVDIKKKVFVNLDNLVKNDDTILASSTSCIVPSRFTETLKHRKQCIVAHPVNPPHYVPLVEIVPAPWTESSVVERTRAIMKDIGQAPVTLNKEVNGFLLNRIQYAIIMEGWRLVEDGVCSPEDVDTVMSKGLGLRYSFMGPFETMHMNAGGILDYCEKYGSNIEKICEEQGESRQLHDSNTAQVVHDAMCNASVPVEKLEERRTWRDKRLAALAVHQAGQED</sequence>
<dbReference type="InterPro" id="IPR006180">
    <property type="entry name" value="3-OHacyl-CoA_DH_CS"/>
</dbReference>
<gene>
    <name evidence="3" type="ORF">PACLA_8A045887</name>
</gene>